<dbReference type="InterPro" id="IPR036259">
    <property type="entry name" value="MFS_trans_sf"/>
</dbReference>
<dbReference type="PANTHER" id="PTHR23515">
    <property type="entry name" value="HIGH-AFFINITY NITRATE TRANSPORTER 2.3"/>
    <property type="match status" value="1"/>
</dbReference>
<feature type="transmembrane region" description="Helical" evidence="7">
    <location>
        <begin position="243"/>
        <end position="264"/>
    </location>
</feature>
<feature type="transmembrane region" description="Helical" evidence="7">
    <location>
        <begin position="303"/>
        <end position="326"/>
    </location>
</feature>
<evidence type="ECO:0000256" key="3">
    <source>
        <dbReference type="ARBA" id="ARBA00022692"/>
    </source>
</evidence>
<feature type="transmembrane region" description="Helical" evidence="7">
    <location>
        <begin position="163"/>
        <end position="186"/>
    </location>
</feature>
<dbReference type="GO" id="GO:0015112">
    <property type="term" value="F:nitrate transmembrane transporter activity"/>
    <property type="evidence" value="ECO:0007669"/>
    <property type="project" value="InterPro"/>
</dbReference>
<dbReference type="GO" id="GO:0042128">
    <property type="term" value="P:nitrate assimilation"/>
    <property type="evidence" value="ECO:0007669"/>
    <property type="project" value="UniProtKB-KW"/>
</dbReference>
<sequence length="404" mass="40350">MPISKLRGAGHTPSLLAALLHFDVSFMVWVLLGALGATIGADLGLSPLQKGLMVAVPPLSGSVFRLILGPLVDRHGARRTGLASLALTLLPLAWGWLAAGTFVELLGLGLLLGIAGSSFVVALPLASRWYPPEKQGLAMGIAGAGNSGTLIAALAAPRVAAEAGWHATFGLAAIPVVVAWVLFAVMAKEPPPVVTRAADQPAPGARGLLAQADACWLCGLYMVTFGGFVGLASYLPVFFVDRFGLTLVTAGAFTALCASAGSFLRPLGGWLADRAGGTRVLGTVLASVAALAAGLGLLPGLGITVLLLWAVLGAFGLGNGAVFQLVGRRFPARVGGMTGLVGAAGGLGGFLLPFGFGALEGSTGTFALGFLAVAAIAGGGALVVTRRSSIATPLTALAPVGVPA</sequence>
<keyword evidence="4 7" id="KW-1133">Transmembrane helix</keyword>
<evidence type="ECO:0000313" key="9">
    <source>
        <dbReference type="EMBL" id="CAA9227361.1"/>
    </source>
</evidence>
<evidence type="ECO:0000256" key="1">
    <source>
        <dbReference type="ARBA" id="ARBA00004651"/>
    </source>
</evidence>
<feature type="transmembrane region" description="Helical" evidence="7">
    <location>
        <begin position="365"/>
        <end position="384"/>
    </location>
</feature>
<evidence type="ECO:0000256" key="4">
    <source>
        <dbReference type="ARBA" id="ARBA00022989"/>
    </source>
</evidence>
<dbReference type="InterPro" id="IPR020846">
    <property type="entry name" value="MFS_dom"/>
</dbReference>
<feature type="transmembrane region" description="Helical" evidence="7">
    <location>
        <begin position="214"/>
        <end position="237"/>
    </location>
</feature>
<protein>
    <submittedName>
        <fullName evidence="9">Nitrate/nitrite transporter</fullName>
    </submittedName>
</protein>
<comment type="subcellular location">
    <subcellularLocation>
        <location evidence="1">Cell membrane</location>
        <topology evidence="1">Multi-pass membrane protein</topology>
    </subcellularLocation>
</comment>
<organism evidence="9">
    <name type="scientific">uncultured Acidimicrobiales bacterium</name>
    <dbReference type="NCBI Taxonomy" id="310071"/>
    <lineage>
        <taxon>Bacteria</taxon>
        <taxon>Bacillati</taxon>
        <taxon>Actinomycetota</taxon>
        <taxon>Acidimicrobiia</taxon>
        <taxon>Acidimicrobiales</taxon>
        <taxon>environmental samples</taxon>
    </lineage>
</organism>
<feature type="transmembrane region" description="Helical" evidence="7">
    <location>
        <begin position="51"/>
        <end position="68"/>
    </location>
</feature>
<gene>
    <name evidence="9" type="ORF">AVDCRST_MAG76-1036</name>
</gene>
<evidence type="ECO:0000256" key="2">
    <source>
        <dbReference type="ARBA" id="ARBA00008432"/>
    </source>
</evidence>
<reference evidence="9" key="1">
    <citation type="submission" date="2020-02" db="EMBL/GenBank/DDBJ databases">
        <authorList>
            <person name="Meier V. D."/>
        </authorList>
    </citation>
    <scope>NUCLEOTIDE SEQUENCE</scope>
    <source>
        <strain evidence="9">AVDCRST_MAG76</strain>
    </source>
</reference>
<comment type="similarity">
    <text evidence="2">Belongs to the major facilitator superfamily. Nitrate/nitrite porter (TC 2.A.1.8) family.</text>
</comment>
<feature type="transmembrane region" description="Helical" evidence="7">
    <location>
        <begin position="15"/>
        <end position="39"/>
    </location>
</feature>
<dbReference type="GO" id="GO:0005886">
    <property type="term" value="C:plasma membrane"/>
    <property type="evidence" value="ECO:0007669"/>
    <property type="project" value="UniProtKB-SubCell"/>
</dbReference>
<evidence type="ECO:0000256" key="5">
    <source>
        <dbReference type="ARBA" id="ARBA00023063"/>
    </source>
</evidence>
<accession>A0A6J4HKY4</accession>
<name>A0A6J4HKY4_9ACTN</name>
<keyword evidence="5" id="KW-0534">Nitrate assimilation</keyword>
<keyword evidence="6 7" id="KW-0472">Membrane</keyword>
<dbReference type="PROSITE" id="PS50850">
    <property type="entry name" value="MFS"/>
    <property type="match status" value="1"/>
</dbReference>
<feature type="domain" description="Major facilitator superfamily (MFS) profile" evidence="8">
    <location>
        <begin position="13"/>
        <end position="392"/>
    </location>
</feature>
<dbReference type="Pfam" id="PF07690">
    <property type="entry name" value="MFS_1"/>
    <property type="match status" value="1"/>
</dbReference>
<evidence type="ECO:0000256" key="6">
    <source>
        <dbReference type="ARBA" id="ARBA00023136"/>
    </source>
</evidence>
<evidence type="ECO:0000256" key="7">
    <source>
        <dbReference type="SAM" id="Phobius"/>
    </source>
</evidence>
<dbReference type="SUPFAM" id="SSF103473">
    <property type="entry name" value="MFS general substrate transporter"/>
    <property type="match status" value="1"/>
</dbReference>
<evidence type="ECO:0000259" key="8">
    <source>
        <dbReference type="PROSITE" id="PS50850"/>
    </source>
</evidence>
<feature type="transmembrane region" description="Helical" evidence="7">
    <location>
        <begin position="276"/>
        <end position="297"/>
    </location>
</feature>
<feature type="transmembrane region" description="Helical" evidence="7">
    <location>
        <begin position="105"/>
        <end position="125"/>
    </location>
</feature>
<feature type="transmembrane region" description="Helical" evidence="7">
    <location>
        <begin position="137"/>
        <end position="157"/>
    </location>
</feature>
<feature type="transmembrane region" description="Helical" evidence="7">
    <location>
        <begin position="80"/>
        <end position="99"/>
    </location>
</feature>
<feature type="transmembrane region" description="Helical" evidence="7">
    <location>
        <begin position="338"/>
        <end position="359"/>
    </location>
</feature>
<dbReference type="AlphaFoldDB" id="A0A6J4HKY4"/>
<dbReference type="EMBL" id="CADCSZ010000062">
    <property type="protein sequence ID" value="CAA9227361.1"/>
    <property type="molecule type" value="Genomic_DNA"/>
</dbReference>
<dbReference type="InterPro" id="IPR044772">
    <property type="entry name" value="NO3_transporter"/>
</dbReference>
<dbReference type="InterPro" id="IPR011701">
    <property type="entry name" value="MFS"/>
</dbReference>
<dbReference type="Gene3D" id="1.20.1250.20">
    <property type="entry name" value="MFS general substrate transporter like domains"/>
    <property type="match status" value="1"/>
</dbReference>
<keyword evidence="3 7" id="KW-0812">Transmembrane</keyword>
<proteinExistence type="inferred from homology"/>